<evidence type="ECO:0000313" key="1">
    <source>
        <dbReference type="EMBL" id="ELP69348.1"/>
    </source>
</evidence>
<sequence>MLGADHLRTDVGELVASKAELERSTIRHRRIPATANSHRGVAART</sequence>
<dbReference type="EMBL" id="AEJB01000152">
    <property type="protein sequence ID" value="ELP69348.1"/>
    <property type="molecule type" value="Genomic_DNA"/>
</dbReference>
<dbReference type="AlphaFoldDB" id="L7FCR0"/>
<keyword evidence="2" id="KW-1185">Reference proteome</keyword>
<accession>L7FCR0</accession>
<organism evidence="1 2">
    <name type="scientific">Streptomyces turgidiscabies (strain Car8)</name>
    <dbReference type="NCBI Taxonomy" id="698760"/>
    <lineage>
        <taxon>Bacteria</taxon>
        <taxon>Bacillati</taxon>
        <taxon>Actinomycetota</taxon>
        <taxon>Actinomycetes</taxon>
        <taxon>Kitasatosporales</taxon>
        <taxon>Streptomycetaceae</taxon>
        <taxon>Streptomyces</taxon>
    </lineage>
</organism>
<gene>
    <name evidence="1" type="ORF">STRTUCAR8_03758</name>
</gene>
<comment type="caution">
    <text evidence="1">The sequence shown here is derived from an EMBL/GenBank/DDBJ whole genome shotgun (WGS) entry which is preliminary data.</text>
</comment>
<name>L7FCR0_STRT8</name>
<reference evidence="1 2" key="1">
    <citation type="journal article" date="2011" name="Plasmid">
        <title>Streptomyces turgidiscabies Car8 contains a modular pathogenicity island that shares virulence genes with other actinobacterial plant pathogens.</title>
        <authorList>
            <person name="Huguet-Tapia J.C."/>
            <person name="Badger J.H."/>
            <person name="Loria R."/>
            <person name="Pettis G.S."/>
        </authorList>
    </citation>
    <scope>NUCLEOTIDE SEQUENCE [LARGE SCALE GENOMIC DNA]</scope>
    <source>
        <strain evidence="1 2">Car8</strain>
    </source>
</reference>
<dbReference type="Proteomes" id="UP000010931">
    <property type="component" value="Unassembled WGS sequence"/>
</dbReference>
<evidence type="ECO:0000313" key="2">
    <source>
        <dbReference type="Proteomes" id="UP000010931"/>
    </source>
</evidence>
<protein>
    <submittedName>
        <fullName evidence="1">Uncharacterized protein</fullName>
    </submittedName>
</protein>
<proteinExistence type="predicted"/>